<dbReference type="GO" id="GO:0005886">
    <property type="term" value="C:plasma membrane"/>
    <property type="evidence" value="ECO:0007669"/>
    <property type="project" value="UniProtKB-SubCell"/>
</dbReference>
<dbReference type="Pfam" id="PF00989">
    <property type="entry name" value="PAS"/>
    <property type="match status" value="1"/>
</dbReference>
<dbReference type="SMART" id="SM00387">
    <property type="entry name" value="HATPase_c"/>
    <property type="match status" value="1"/>
</dbReference>
<keyword evidence="8 16" id="KW-0812">Transmembrane</keyword>
<dbReference type="CDD" id="cd00130">
    <property type="entry name" value="PAS"/>
    <property type="match status" value="2"/>
</dbReference>
<keyword evidence="7" id="KW-0808">Transferase</keyword>
<reference evidence="20" key="1">
    <citation type="submission" date="2021-01" db="EMBL/GenBank/DDBJ databases">
        <title>Whole genome shotgun sequence of Dactylosporangium siamense NBRC 106093.</title>
        <authorList>
            <person name="Komaki H."/>
            <person name="Tamura T."/>
        </authorList>
    </citation>
    <scope>NUCLEOTIDE SEQUENCE</scope>
    <source>
        <strain evidence="20">NBRC 106093</strain>
    </source>
</reference>
<evidence type="ECO:0000256" key="4">
    <source>
        <dbReference type="ARBA" id="ARBA00004236"/>
    </source>
</evidence>
<dbReference type="GO" id="GO:0005509">
    <property type="term" value="F:calcium ion binding"/>
    <property type="evidence" value="ECO:0007669"/>
    <property type="project" value="UniProtKB-ARBA"/>
</dbReference>
<evidence type="ECO:0000256" key="11">
    <source>
        <dbReference type="ARBA" id="ARBA00022840"/>
    </source>
</evidence>
<name>A0A919PJ20_9ACTN</name>
<comment type="cofactor">
    <cofactor evidence="2">
        <name>a divalent metal cation</name>
        <dbReference type="ChEBI" id="CHEBI:60240"/>
    </cofactor>
</comment>
<keyword evidence="14 16" id="KW-0472">Membrane</keyword>
<dbReference type="GO" id="GO:0007234">
    <property type="term" value="P:osmosensory signaling via phosphorelay pathway"/>
    <property type="evidence" value="ECO:0007669"/>
    <property type="project" value="TreeGrafter"/>
</dbReference>
<gene>
    <name evidence="20" type="ORF">Dsi01nite_037910</name>
</gene>
<keyword evidence="21" id="KW-1185">Reference proteome</keyword>
<dbReference type="GO" id="GO:0000156">
    <property type="term" value="F:phosphorelay response regulator activity"/>
    <property type="evidence" value="ECO:0007669"/>
    <property type="project" value="TreeGrafter"/>
</dbReference>
<dbReference type="RefSeq" id="WP_203847554.1">
    <property type="nucleotide sequence ID" value="NZ_BAAAVW010000033.1"/>
</dbReference>
<dbReference type="SMART" id="SM00091">
    <property type="entry name" value="PAS"/>
    <property type="match status" value="2"/>
</dbReference>
<feature type="domain" description="PAS" evidence="18">
    <location>
        <begin position="305"/>
        <end position="362"/>
    </location>
</feature>
<dbReference type="InterPro" id="IPR003594">
    <property type="entry name" value="HATPase_dom"/>
</dbReference>
<dbReference type="SUPFAM" id="SSF55874">
    <property type="entry name" value="ATPase domain of HSP90 chaperone/DNA topoisomerase II/histidine kinase"/>
    <property type="match status" value="1"/>
</dbReference>
<dbReference type="Pfam" id="PF00512">
    <property type="entry name" value="HisKA"/>
    <property type="match status" value="1"/>
</dbReference>
<evidence type="ECO:0000259" key="18">
    <source>
        <dbReference type="PROSITE" id="PS50112"/>
    </source>
</evidence>
<dbReference type="PANTHER" id="PTHR42878">
    <property type="entry name" value="TWO-COMPONENT HISTIDINE KINASE"/>
    <property type="match status" value="1"/>
</dbReference>
<feature type="transmembrane region" description="Helical" evidence="16">
    <location>
        <begin position="146"/>
        <end position="165"/>
    </location>
</feature>
<dbReference type="SUPFAM" id="SSF47384">
    <property type="entry name" value="Homodimeric domain of signal transducing histidine kinase"/>
    <property type="match status" value="1"/>
</dbReference>
<evidence type="ECO:0000256" key="9">
    <source>
        <dbReference type="ARBA" id="ARBA00022741"/>
    </source>
</evidence>
<keyword evidence="11" id="KW-0067">ATP-binding</keyword>
<evidence type="ECO:0000256" key="2">
    <source>
        <dbReference type="ARBA" id="ARBA00001968"/>
    </source>
</evidence>
<accession>A0A919PJ20</accession>
<dbReference type="InterPro" id="IPR036097">
    <property type="entry name" value="HisK_dim/P_sf"/>
</dbReference>
<comment type="caution">
    <text evidence="20">The sequence shown here is derived from an EMBL/GenBank/DDBJ whole genome shotgun (WGS) entry which is preliminary data.</text>
</comment>
<evidence type="ECO:0000256" key="15">
    <source>
        <dbReference type="ARBA" id="ARBA00039401"/>
    </source>
</evidence>
<dbReference type="InterPro" id="IPR004358">
    <property type="entry name" value="Sig_transdc_His_kin-like_C"/>
</dbReference>
<feature type="transmembrane region" description="Helical" evidence="16">
    <location>
        <begin position="43"/>
        <end position="62"/>
    </location>
</feature>
<dbReference type="GO" id="GO:0030295">
    <property type="term" value="F:protein kinase activator activity"/>
    <property type="evidence" value="ECO:0007669"/>
    <property type="project" value="TreeGrafter"/>
</dbReference>
<dbReference type="EC" id="2.7.13.3" evidence="5"/>
<dbReference type="SUPFAM" id="SSF55785">
    <property type="entry name" value="PYP-like sensor domain (PAS domain)"/>
    <property type="match status" value="2"/>
</dbReference>
<feature type="domain" description="Histidine kinase" evidence="17">
    <location>
        <begin position="456"/>
        <end position="675"/>
    </location>
</feature>
<dbReference type="Gene3D" id="1.10.287.130">
    <property type="match status" value="1"/>
</dbReference>
<dbReference type="GO" id="GO:0006355">
    <property type="term" value="P:regulation of DNA-templated transcription"/>
    <property type="evidence" value="ECO:0007669"/>
    <property type="project" value="InterPro"/>
</dbReference>
<keyword evidence="13" id="KW-0902">Two-component regulatory system</keyword>
<keyword evidence="10" id="KW-0418">Kinase</keyword>
<feature type="domain" description="PAS" evidence="18">
    <location>
        <begin position="185"/>
        <end position="230"/>
    </location>
</feature>
<dbReference type="InterPro" id="IPR013656">
    <property type="entry name" value="PAS_4"/>
</dbReference>
<dbReference type="PROSITE" id="PS50112">
    <property type="entry name" value="PAS"/>
    <property type="match status" value="2"/>
</dbReference>
<keyword evidence="9" id="KW-0547">Nucleotide-binding</keyword>
<dbReference type="EMBL" id="BONQ01000056">
    <property type="protein sequence ID" value="GIG45750.1"/>
    <property type="molecule type" value="Genomic_DNA"/>
</dbReference>
<dbReference type="CDD" id="cd00082">
    <property type="entry name" value="HisKA"/>
    <property type="match status" value="1"/>
</dbReference>
<dbReference type="Pfam" id="PF08448">
    <property type="entry name" value="PAS_4"/>
    <property type="match status" value="1"/>
</dbReference>
<dbReference type="Proteomes" id="UP000660611">
    <property type="component" value="Unassembled WGS sequence"/>
</dbReference>
<dbReference type="InterPro" id="IPR000700">
    <property type="entry name" value="PAS-assoc_C"/>
</dbReference>
<comment type="subcellular location">
    <subcellularLocation>
        <location evidence="4">Cell membrane</location>
    </subcellularLocation>
    <subcellularLocation>
        <location evidence="3">Membrane</location>
        <topology evidence="3">Multi-pass membrane protein</topology>
    </subcellularLocation>
</comment>
<organism evidence="20 21">
    <name type="scientific">Dactylosporangium siamense</name>
    <dbReference type="NCBI Taxonomy" id="685454"/>
    <lineage>
        <taxon>Bacteria</taxon>
        <taxon>Bacillati</taxon>
        <taxon>Actinomycetota</taxon>
        <taxon>Actinomycetes</taxon>
        <taxon>Micromonosporales</taxon>
        <taxon>Micromonosporaceae</taxon>
        <taxon>Dactylosporangium</taxon>
    </lineage>
</organism>
<dbReference type="FunFam" id="1.10.287.130:FF:000001">
    <property type="entry name" value="Two-component sensor histidine kinase"/>
    <property type="match status" value="1"/>
</dbReference>
<sequence length="683" mass="74038">MLYSDADLRTLSAPDRWRRITPFLSVAVLAFGMALFPPRVDPVALACALLVLVLLLGLVVVVPWRRLPAIYEAMPPLGFFGVVALLNIAESGEAPAGYGALALLPVFWLALYHGRAATAIGVVALAVVFAAPMLRSPEVLEHEWRRGVLVFALGALMASAAQSWVRRNRASAAELAARTREVSRERDFNRAILDSAGFLVMVLDTDGRITAFNRRCEEVTGFTAADVLGQPFWSAGLSLDDTGRADDAFAHLTADAFPNTFENDWLAADGSRHRIVWSNTALTDEQGRLTHVIGTGLDVTAQRHTERLFADVLAAATEQCIIGTDRRGTVTVFNAGAERLLGHRARDVVGTATLDRFHLPDELPGLATLFGPAQAGDSEPREWTYVRHDGTPLPVALTVSVIRGESGEVTGYLSVARDVTRERRTVEAMRYALDRERAAADRLRELDKVRADLVATVSHELRTPLTSILGNVEVIVDGDAGTLHASQARLLAAVERNARRLLALIEDLLMLSRIEAGQVKINARPVHIRTVVSGALEALQAVRGQRDVHLDIDLPDLPLVVHGDHDQLERVVINLLDNALKFTAPGGSASLTADLDGTQIRLTVADTGMGIPVDEIDQIFDQFFRSSRSAERQSQGTGLGLAITKSIVERHGGRIWARPALGPGTVVTCLLPLHQDAPVPVRT</sequence>
<dbReference type="SMART" id="SM00388">
    <property type="entry name" value="HisKA"/>
    <property type="match status" value="1"/>
</dbReference>
<proteinExistence type="predicted"/>
<evidence type="ECO:0000256" key="12">
    <source>
        <dbReference type="ARBA" id="ARBA00022989"/>
    </source>
</evidence>
<dbReference type="AlphaFoldDB" id="A0A919PJ20"/>
<dbReference type="InterPro" id="IPR035965">
    <property type="entry name" value="PAS-like_dom_sf"/>
</dbReference>
<evidence type="ECO:0000259" key="17">
    <source>
        <dbReference type="PROSITE" id="PS50109"/>
    </source>
</evidence>
<evidence type="ECO:0000256" key="5">
    <source>
        <dbReference type="ARBA" id="ARBA00012438"/>
    </source>
</evidence>
<dbReference type="SMART" id="SM00086">
    <property type="entry name" value="PAC"/>
    <property type="match status" value="2"/>
</dbReference>
<evidence type="ECO:0000256" key="8">
    <source>
        <dbReference type="ARBA" id="ARBA00022692"/>
    </source>
</evidence>
<evidence type="ECO:0000256" key="13">
    <source>
        <dbReference type="ARBA" id="ARBA00023012"/>
    </source>
</evidence>
<dbReference type="Pfam" id="PF02518">
    <property type="entry name" value="HATPase_c"/>
    <property type="match status" value="1"/>
</dbReference>
<feature type="transmembrane region" description="Helical" evidence="16">
    <location>
        <begin position="69"/>
        <end position="89"/>
    </location>
</feature>
<feature type="transmembrane region" description="Helical" evidence="16">
    <location>
        <begin position="116"/>
        <end position="134"/>
    </location>
</feature>
<evidence type="ECO:0000256" key="6">
    <source>
        <dbReference type="ARBA" id="ARBA00022553"/>
    </source>
</evidence>
<evidence type="ECO:0000259" key="19">
    <source>
        <dbReference type="PROSITE" id="PS50113"/>
    </source>
</evidence>
<dbReference type="GO" id="GO:0005524">
    <property type="term" value="F:ATP binding"/>
    <property type="evidence" value="ECO:0007669"/>
    <property type="project" value="UniProtKB-KW"/>
</dbReference>
<evidence type="ECO:0000256" key="10">
    <source>
        <dbReference type="ARBA" id="ARBA00022777"/>
    </source>
</evidence>
<evidence type="ECO:0000256" key="16">
    <source>
        <dbReference type="SAM" id="Phobius"/>
    </source>
</evidence>
<dbReference type="NCBIfam" id="TIGR00229">
    <property type="entry name" value="sensory_box"/>
    <property type="match status" value="2"/>
</dbReference>
<dbReference type="PANTHER" id="PTHR42878:SF7">
    <property type="entry name" value="SENSOR HISTIDINE KINASE GLRK"/>
    <property type="match status" value="1"/>
</dbReference>
<dbReference type="InterPro" id="IPR000014">
    <property type="entry name" value="PAS"/>
</dbReference>
<dbReference type="GO" id="GO:0000155">
    <property type="term" value="F:phosphorelay sensor kinase activity"/>
    <property type="evidence" value="ECO:0007669"/>
    <property type="project" value="InterPro"/>
</dbReference>
<dbReference type="FunFam" id="3.30.565.10:FF:000006">
    <property type="entry name" value="Sensor histidine kinase WalK"/>
    <property type="match status" value="1"/>
</dbReference>
<dbReference type="Gene3D" id="3.30.450.20">
    <property type="entry name" value="PAS domain"/>
    <property type="match status" value="2"/>
</dbReference>
<dbReference type="PRINTS" id="PR00344">
    <property type="entry name" value="BCTRLSENSOR"/>
</dbReference>
<comment type="catalytic activity">
    <reaction evidence="1">
        <text>ATP + protein L-histidine = ADP + protein N-phospho-L-histidine.</text>
        <dbReference type="EC" id="2.7.13.3"/>
    </reaction>
</comment>
<keyword evidence="6" id="KW-0597">Phosphoprotein</keyword>
<evidence type="ECO:0000256" key="1">
    <source>
        <dbReference type="ARBA" id="ARBA00000085"/>
    </source>
</evidence>
<evidence type="ECO:0000256" key="14">
    <source>
        <dbReference type="ARBA" id="ARBA00023136"/>
    </source>
</evidence>
<dbReference type="InterPro" id="IPR036890">
    <property type="entry name" value="HATPase_C_sf"/>
</dbReference>
<protein>
    <recommendedName>
        <fullName evidence="15">Sensor-like histidine kinase SenX3</fullName>
        <ecNumber evidence="5">2.7.13.3</ecNumber>
    </recommendedName>
</protein>
<dbReference type="InterPro" id="IPR050351">
    <property type="entry name" value="BphY/WalK/GraS-like"/>
</dbReference>
<feature type="transmembrane region" description="Helical" evidence="16">
    <location>
        <begin position="20"/>
        <end position="37"/>
    </location>
</feature>
<feature type="domain" description="PAC" evidence="19">
    <location>
        <begin position="379"/>
        <end position="431"/>
    </location>
</feature>
<keyword evidence="12 16" id="KW-1133">Transmembrane helix</keyword>
<dbReference type="InterPro" id="IPR003661">
    <property type="entry name" value="HisK_dim/P_dom"/>
</dbReference>
<dbReference type="Gene3D" id="3.30.565.10">
    <property type="entry name" value="Histidine kinase-like ATPase, C-terminal domain"/>
    <property type="match status" value="1"/>
</dbReference>
<dbReference type="PROSITE" id="PS50109">
    <property type="entry name" value="HIS_KIN"/>
    <property type="match status" value="1"/>
</dbReference>
<dbReference type="PROSITE" id="PS50113">
    <property type="entry name" value="PAC"/>
    <property type="match status" value="2"/>
</dbReference>
<feature type="domain" description="PAC" evidence="19">
    <location>
        <begin position="259"/>
        <end position="311"/>
    </location>
</feature>
<evidence type="ECO:0000256" key="3">
    <source>
        <dbReference type="ARBA" id="ARBA00004141"/>
    </source>
</evidence>
<dbReference type="InterPro" id="IPR013767">
    <property type="entry name" value="PAS_fold"/>
</dbReference>
<dbReference type="InterPro" id="IPR001610">
    <property type="entry name" value="PAC"/>
</dbReference>
<evidence type="ECO:0000313" key="21">
    <source>
        <dbReference type="Proteomes" id="UP000660611"/>
    </source>
</evidence>
<evidence type="ECO:0000313" key="20">
    <source>
        <dbReference type="EMBL" id="GIG45750.1"/>
    </source>
</evidence>
<dbReference type="CDD" id="cd00075">
    <property type="entry name" value="HATPase"/>
    <property type="match status" value="1"/>
</dbReference>
<evidence type="ECO:0000256" key="7">
    <source>
        <dbReference type="ARBA" id="ARBA00022679"/>
    </source>
</evidence>
<dbReference type="InterPro" id="IPR005467">
    <property type="entry name" value="His_kinase_dom"/>
</dbReference>